<dbReference type="GO" id="GO:0004824">
    <property type="term" value="F:lysine-tRNA ligase activity"/>
    <property type="evidence" value="ECO:0007669"/>
    <property type="project" value="UniProtKB-EC"/>
</dbReference>
<keyword evidence="11" id="KW-1185">Reference proteome</keyword>
<dbReference type="InterPro" id="IPR012340">
    <property type="entry name" value="NA-bd_OB-fold"/>
</dbReference>
<accession>A0ABY5PFK5</accession>
<dbReference type="HAMAP" id="MF_00252">
    <property type="entry name" value="Lys_tRNA_synth_class2"/>
    <property type="match status" value="1"/>
</dbReference>
<evidence type="ECO:0000256" key="1">
    <source>
        <dbReference type="ARBA" id="ARBA00022598"/>
    </source>
</evidence>
<reference evidence="11" key="1">
    <citation type="submission" date="2021-11" db="EMBL/GenBank/DDBJ databases">
        <title>Cultivation dependent microbiological survey of springs from the worlds oldest radium mine currently devoted to the extraction of radon-saturated water.</title>
        <authorList>
            <person name="Kapinusova G."/>
            <person name="Smrhova T."/>
            <person name="Strejcek M."/>
            <person name="Suman J."/>
            <person name="Jani K."/>
            <person name="Pajer P."/>
            <person name="Uhlik O."/>
        </authorList>
    </citation>
    <scope>NUCLEOTIDE SEQUENCE [LARGE SCALE GENOMIC DNA]</scope>
    <source>
        <strain evidence="11">J379</strain>
    </source>
</reference>
<dbReference type="PANTHER" id="PTHR42918">
    <property type="entry name" value="LYSYL-TRNA SYNTHETASE"/>
    <property type="match status" value="1"/>
</dbReference>
<dbReference type="Pfam" id="PF01336">
    <property type="entry name" value="tRNA_anti-codon"/>
    <property type="match status" value="1"/>
</dbReference>
<dbReference type="InterPro" id="IPR018149">
    <property type="entry name" value="Lys-tRNA-synth_II_C"/>
</dbReference>
<feature type="domain" description="Aminoacyl-transfer RNA synthetases class-II family profile" evidence="9">
    <location>
        <begin position="172"/>
        <end position="474"/>
    </location>
</feature>
<dbReference type="InterPro" id="IPR044136">
    <property type="entry name" value="Lys-tRNA-ligase_II_N"/>
</dbReference>
<dbReference type="SUPFAM" id="SSF50249">
    <property type="entry name" value="Nucleic acid-binding proteins"/>
    <property type="match status" value="1"/>
</dbReference>
<feature type="binding site" evidence="7">
    <location>
        <position position="397"/>
    </location>
    <ligand>
        <name>Mg(2+)</name>
        <dbReference type="ChEBI" id="CHEBI:18420"/>
        <label>2</label>
    </ligand>
</feature>
<keyword evidence="7" id="KW-0648">Protein biosynthesis</keyword>
<dbReference type="PRINTS" id="PR00982">
    <property type="entry name" value="TRNASYNTHLYS"/>
</dbReference>
<dbReference type="Gene3D" id="2.40.50.140">
    <property type="entry name" value="Nucleic acid-binding proteins"/>
    <property type="match status" value="1"/>
</dbReference>
<dbReference type="Proteomes" id="UP001058860">
    <property type="component" value="Chromosome"/>
</dbReference>
<evidence type="ECO:0000256" key="7">
    <source>
        <dbReference type="HAMAP-Rule" id="MF_00252"/>
    </source>
</evidence>
<evidence type="ECO:0000256" key="2">
    <source>
        <dbReference type="ARBA" id="ARBA00022723"/>
    </source>
</evidence>
<evidence type="ECO:0000256" key="3">
    <source>
        <dbReference type="ARBA" id="ARBA00022741"/>
    </source>
</evidence>
<dbReference type="NCBIfam" id="NF001756">
    <property type="entry name" value="PRK00484.1"/>
    <property type="match status" value="1"/>
</dbReference>
<dbReference type="PROSITE" id="PS50862">
    <property type="entry name" value="AA_TRNA_LIGASE_II"/>
    <property type="match status" value="1"/>
</dbReference>
<feature type="binding site" evidence="7">
    <location>
        <position position="390"/>
    </location>
    <ligand>
        <name>Mg(2+)</name>
        <dbReference type="ChEBI" id="CHEBI:18420"/>
        <label>1</label>
    </ligand>
</feature>
<keyword evidence="1 7" id="KW-0436">Ligase</keyword>
<dbReference type="InterPro" id="IPR004365">
    <property type="entry name" value="NA-bd_OB_tRNA"/>
</dbReference>
<protein>
    <recommendedName>
        <fullName evidence="7">Lysine--tRNA ligase</fullName>
        <ecNumber evidence="7">6.1.1.6</ecNumber>
    </recommendedName>
    <alternativeName>
        <fullName evidence="7">Lysyl-tRNA synthetase</fullName>
        <shortName evidence="7">LysRS</shortName>
    </alternativeName>
</protein>
<dbReference type="NCBIfam" id="TIGR00499">
    <property type="entry name" value="lysS_bact"/>
    <property type="match status" value="1"/>
</dbReference>
<dbReference type="Pfam" id="PF00152">
    <property type="entry name" value="tRNA-synt_2"/>
    <property type="match status" value="1"/>
</dbReference>
<name>A0ABY5PFK5_9ACTN</name>
<dbReference type="InterPro" id="IPR004364">
    <property type="entry name" value="Aa-tRNA-synt_II"/>
</dbReference>
<dbReference type="EMBL" id="CP088295">
    <property type="protein sequence ID" value="UUY03401.1"/>
    <property type="molecule type" value="Genomic_DNA"/>
</dbReference>
<comment type="catalytic activity">
    <reaction evidence="6 7 8">
        <text>tRNA(Lys) + L-lysine + ATP = L-lysyl-tRNA(Lys) + AMP + diphosphate</text>
        <dbReference type="Rhea" id="RHEA:20792"/>
        <dbReference type="Rhea" id="RHEA-COMP:9696"/>
        <dbReference type="Rhea" id="RHEA-COMP:9697"/>
        <dbReference type="ChEBI" id="CHEBI:30616"/>
        <dbReference type="ChEBI" id="CHEBI:32551"/>
        <dbReference type="ChEBI" id="CHEBI:33019"/>
        <dbReference type="ChEBI" id="CHEBI:78442"/>
        <dbReference type="ChEBI" id="CHEBI:78529"/>
        <dbReference type="ChEBI" id="CHEBI:456215"/>
        <dbReference type="EC" id="6.1.1.6"/>
    </reaction>
</comment>
<dbReference type="InterPro" id="IPR006195">
    <property type="entry name" value="aa-tRNA-synth_II"/>
</dbReference>
<dbReference type="RefSeq" id="WP_353863908.1">
    <property type="nucleotide sequence ID" value="NZ_CP088295.1"/>
</dbReference>
<keyword evidence="7" id="KW-0963">Cytoplasm</keyword>
<sequence>MEDELLAQRREKLDRLRADGIDPFPHAYPGVETIASVRAAHEGLADGEETEVSHRVAGRIAARRGQGKMAFIDLVDRSGRIQLQARLDVLGEEVHQRLLGLDLGDLIGVDGTAFMSRRGELTLRVDGFAVLAKSLRPPPDKHHGLADVETRYRQRELDLMANDESRDVFIARAKIISAIRRTLDDDGFVEVETPTLVSLYGGALAKPFTTHFNALHQDMYLRIATELYLKRLIVGGLERVYELGKNFRNEGLSPRHNPEFTMIEWYEAYADYLDETVRVEQVIRAAAEAVDYQGELKVYEPWARITLRDAVLEQTGIDVLEHRERDALAAAIGDRLPTDGRTWPQLVDDLLGEFVEPTLQQPTFLLDYPVELSPFAKRHREIEGLTERFEAYICGIEIANAFTELNDPDDQRARFEAQARYAGEGDEEAQPYDESYVRALEHGMPPTGGVGVGIDRLTMILTGRDTIREVILFPALRD</sequence>
<gene>
    <name evidence="7 10" type="primary">lysS</name>
    <name evidence="10" type="ORF">LRS13_22465</name>
</gene>
<dbReference type="Gene3D" id="3.30.930.10">
    <property type="entry name" value="Bira Bifunctional Protein, Domain 2"/>
    <property type="match status" value="1"/>
</dbReference>
<comment type="subcellular location">
    <subcellularLocation>
        <location evidence="7">Cytoplasm</location>
    </subcellularLocation>
</comment>
<comment type="cofactor">
    <cofactor evidence="7 8">
        <name>Mg(2+)</name>
        <dbReference type="ChEBI" id="CHEBI:18420"/>
    </cofactor>
    <text evidence="7 8">Binds 3 Mg(2+) ions per subunit.</text>
</comment>
<keyword evidence="2 7" id="KW-0479">Metal-binding</keyword>
<dbReference type="EC" id="6.1.1.6" evidence="7"/>
<dbReference type="PANTHER" id="PTHR42918:SF15">
    <property type="entry name" value="LYSINE--TRNA LIGASE, CHLOROPLASTIC_MITOCHONDRIAL"/>
    <property type="match status" value="1"/>
</dbReference>
<keyword evidence="4 7" id="KW-0067">ATP-binding</keyword>
<comment type="subunit">
    <text evidence="7">Homodimer.</text>
</comment>
<proteinExistence type="inferred from homology"/>
<dbReference type="InterPro" id="IPR045864">
    <property type="entry name" value="aa-tRNA-synth_II/BPL/LPL"/>
</dbReference>
<keyword evidence="7 8" id="KW-0460">Magnesium</keyword>
<dbReference type="CDD" id="cd04322">
    <property type="entry name" value="LysRS_N"/>
    <property type="match status" value="1"/>
</dbReference>
<feature type="binding site" evidence="7">
    <location>
        <position position="397"/>
    </location>
    <ligand>
        <name>Mg(2+)</name>
        <dbReference type="ChEBI" id="CHEBI:18420"/>
        <label>1</label>
    </ligand>
</feature>
<evidence type="ECO:0000259" key="9">
    <source>
        <dbReference type="PROSITE" id="PS50862"/>
    </source>
</evidence>
<organism evidence="10 11">
    <name type="scientific">Svornostia abyssi</name>
    <dbReference type="NCBI Taxonomy" id="2898438"/>
    <lineage>
        <taxon>Bacteria</taxon>
        <taxon>Bacillati</taxon>
        <taxon>Actinomycetota</taxon>
        <taxon>Thermoleophilia</taxon>
        <taxon>Solirubrobacterales</taxon>
        <taxon>Baekduiaceae</taxon>
        <taxon>Svornostia</taxon>
    </lineage>
</organism>
<evidence type="ECO:0000256" key="5">
    <source>
        <dbReference type="ARBA" id="ARBA00023146"/>
    </source>
</evidence>
<dbReference type="SUPFAM" id="SSF55681">
    <property type="entry name" value="Class II aaRS and biotin synthetases"/>
    <property type="match status" value="1"/>
</dbReference>
<comment type="similarity">
    <text evidence="7">Belongs to the class-II aminoacyl-tRNA synthetase family.</text>
</comment>
<evidence type="ECO:0000313" key="11">
    <source>
        <dbReference type="Proteomes" id="UP001058860"/>
    </source>
</evidence>
<dbReference type="CDD" id="cd00775">
    <property type="entry name" value="LysRS_core"/>
    <property type="match status" value="1"/>
</dbReference>
<evidence type="ECO:0000256" key="8">
    <source>
        <dbReference type="RuleBase" id="RU000336"/>
    </source>
</evidence>
<evidence type="ECO:0000256" key="6">
    <source>
        <dbReference type="ARBA" id="ARBA00048573"/>
    </source>
</evidence>
<dbReference type="InterPro" id="IPR002313">
    <property type="entry name" value="Lys-tRNA-ligase_II"/>
</dbReference>
<evidence type="ECO:0000313" key="10">
    <source>
        <dbReference type="EMBL" id="UUY03401.1"/>
    </source>
</evidence>
<keyword evidence="3 7" id="KW-0547">Nucleotide-binding</keyword>
<keyword evidence="5 7" id="KW-0030">Aminoacyl-tRNA synthetase</keyword>
<evidence type="ECO:0000256" key="4">
    <source>
        <dbReference type="ARBA" id="ARBA00022840"/>
    </source>
</evidence>